<keyword evidence="3" id="KW-0560">Oxidoreductase</keyword>
<dbReference type="Gene3D" id="3.20.20.30">
    <property type="entry name" value="Luciferase-like domain"/>
    <property type="match status" value="1"/>
</dbReference>
<dbReference type="GO" id="GO:0008726">
    <property type="term" value="F:alkanesulfonate monooxygenase activity"/>
    <property type="evidence" value="ECO:0007669"/>
    <property type="project" value="TreeGrafter"/>
</dbReference>
<dbReference type="GO" id="GO:0046306">
    <property type="term" value="P:alkanesulfonate catabolic process"/>
    <property type="evidence" value="ECO:0007669"/>
    <property type="project" value="TreeGrafter"/>
</dbReference>
<reference evidence="7 8" key="1">
    <citation type="submission" date="2020-04" db="EMBL/GenBank/DDBJ databases">
        <authorList>
            <person name="Klaysubun C."/>
            <person name="Duangmal K."/>
            <person name="Lipun K."/>
        </authorList>
    </citation>
    <scope>NUCLEOTIDE SEQUENCE [LARGE SCALE GENOMIC DNA]</scope>
    <source>
        <strain evidence="7 8">DSM 45300</strain>
    </source>
</reference>
<comment type="caution">
    <text evidence="7">The sequence shown here is derived from an EMBL/GenBank/DDBJ whole genome shotgun (WGS) entry which is preliminary data.</text>
</comment>
<gene>
    <name evidence="7" type="ORF">HF519_02290</name>
</gene>
<protein>
    <submittedName>
        <fullName evidence="7">LLM class flavin-dependent oxidoreductase</fullName>
    </submittedName>
</protein>
<keyword evidence="4" id="KW-0503">Monooxygenase</keyword>
<name>A0A848DCW8_9PSEU</name>
<evidence type="ECO:0000313" key="7">
    <source>
        <dbReference type="EMBL" id="NMH90434.1"/>
    </source>
</evidence>
<proteinExistence type="predicted"/>
<dbReference type="SUPFAM" id="SSF51679">
    <property type="entry name" value="Bacterial luciferase-like"/>
    <property type="match status" value="1"/>
</dbReference>
<feature type="region of interest" description="Disordered" evidence="5">
    <location>
        <begin position="208"/>
        <end position="285"/>
    </location>
</feature>
<evidence type="ECO:0000256" key="5">
    <source>
        <dbReference type="SAM" id="MobiDB-lite"/>
    </source>
</evidence>
<dbReference type="PANTHER" id="PTHR42847">
    <property type="entry name" value="ALKANESULFONATE MONOOXYGENASE"/>
    <property type="match status" value="1"/>
</dbReference>
<dbReference type="PANTHER" id="PTHR42847:SF4">
    <property type="entry name" value="ALKANESULFONATE MONOOXYGENASE-RELATED"/>
    <property type="match status" value="1"/>
</dbReference>
<feature type="domain" description="Luciferase-like" evidence="6">
    <location>
        <begin position="3"/>
        <end position="127"/>
    </location>
</feature>
<evidence type="ECO:0000256" key="1">
    <source>
        <dbReference type="ARBA" id="ARBA00022630"/>
    </source>
</evidence>
<evidence type="ECO:0000256" key="3">
    <source>
        <dbReference type="ARBA" id="ARBA00023002"/>
    </source>
</evidence>
<keyword evidence="8" id="KW-1185">Reference proteome</keyword>
<evidence type="ECO:0000313" key="8">
    <source>
        <dbReference type="Proteomes" id="UP000586918"/>
    </source>
</evidence>
<dbReference type="InterPro" id="IPR036661">
    <property type="entry name" value="Luciferase-like_sf"/>
</dbReference>
<feature type="compositionally biased region" description="Basic residues" evidence="5">
    <location>
        <begin position="257"/>
        <end position="271"/>
    </location>
</feature>
<organism evidence="7 8">
    <name type="scientific">Pseudonocardia bannensis</name>
    <dbReference type="NCBI Taxonomy" id="630973"/>
    <lineage>
        <taxon>Bacteria</taxon>
        <taxon>Bacillati</taxon>
        <taxon>Actinomycetota</taxon>
        <taxon>Actinomycetes</taxon>
        <taxon>Pseudonocardiales</taxon>
        <taxon>Pseudonocardiaceae</taxon>
        <taxon>Pseudonocardia</taxon>
    </lineage>
</organism>
<feature type="compositionally biased region" description="Low complexity" evidence="5">
    <location>
        <begin position="211"/>
        <end position="228"/>
    </location>
</feature>
<dbReference type="EMBL" id="JAAXKZ010000004">
    <property type="protein sequence ID" value="NMH90434.1"/>
    <property type="molecule type" value="Genomic_DNA"/>
</dbReference>
<keyword evidence="2" id="KW-0288">FMN</keyword>
<dbReference type="AlphaFoldDB" id="A0A848DCW8"/>
<feature type="region of interest" description="Disordered" evidence="5">
    <location>
        <begin position="26"/>
        <end position="47"/>
    </location>
</feature>
<sequence length="285" mass="30898">MTERGARLDESPEIVAALLRGEAVDHPGSLLPTRSPALEPAPDPVPPLVVGGRSDAGLRRAARTAEGWLGVCTSPRRLRRARERLQEHAAEYGRPPCTSLMMVFTHVIAGAQSREAAREERARFVAGQYGLALEAVERWSLIGDGREVAEGLAALRAAGAAGFVLFPAAADPLVQYERLARMRQHPRRVTRPADLREIGARAAGRFRRPATRAAVSSGRRRSGVGAVRPASCTDHRRVAGGSPDDGDERHPISFSLRRVRTRRPGAPRRAPRAPGSARAGRPRTW</sequence>
<evidence type="ECO:0000259" key="6">
    <source>
        <dbReference type="Pfam" id="PF00296"/>
    </source>
</evidence>
<dbReference type="InterPro" id="IPR050172">
    <property type="entry name" value="SsuD_RutA_monooxygenase"/>
</dbReference>
<dbReference type="Pfam" id="PF00296">
    <property type="entry name" value="Bac_luciferase"/>
    <property type="match status" value="1"/>
</dbReference>
<keyword evidence="1" id="KW-0285">Flavoprotein</keyword>
<dbReference type="InterPro" id="IPR011251">
    <property type="entry name" value="Luciferase-like_dom"/>
</dbReference>
<dbReference type="Proteomes" id="UP000586918">
    <property type="component" value="Unassembled WGS sequence"/>
</dbReference>
<accession>A0A848DCW8</accession>
<evidence type="ECO:0000256" key="2">
    <source>
        <dbReference type="ARBA" id="ARBA00022643"/>
    </source>
</evidence>
<evidence type="ECO:0000256" key="4">
    <source>
        <dbReference type="ARBA" id="ARBA00023033"/>
    </source>
</evidence>